<dbReference type="AlphaFoldDB" id="A0A517YSH7"/>
<accession>A0A517YSH7</accession>
<dbReference type="EMBL" id="CP036425">
    <property type="protein sequence ID" value="QDU33176.1"/>
    <property type="molecule type" value="Genomic_DNA"/>
</dbReference>
<keyword evidence="2" id="KW-1185">Reference proteome</keyword>
<dbReference type="KEGG" id="pcor:KS4_12210"/>
<gene>
    <name evidence="1" type="ORF">KS4_12210</name>
</gene>
<evidence type="ECO:0000313" key="1">
    <source>
        <dbReference type="EMBL" id="QDU33176.1"/>
    </source>
</evidence>
<dbReference type="Proteomes" id="UP000317369">
    <property type="component" value="Chromosome"/>
</dbReference>
<protein>
    <submittedName>
        <fullName evidence="1">Uncharacterized protein</fullName>
    </submittedName>
</protein>
<proteinExistence type="predicted"/>
<organism evidence="1 2">
    <name type="scientific">Poriferisphaera corsica</name>
    <dbReference type="NCBI Taxonomy" id="2528020"/>
    <lineage>
        <taxon>Bacteria</taxon>
        <taxon>Pseudomonadati</taxon>
        <taxon>Planctomycetota</taxon>
        <taxon>Phycisphaerae</taxon>
        <taxon>Phycisphaerales</taxon>
        <taxon>Phycisphaeraceae</taxon>
        <taxon>Poriferisphaera</taxon>
    </lineage>
</organism>
<sequence length="91" mass="9975">MLPLSYEREYVLFIGRVGGELLWESVSVGLKVLVVSLGHVIGRIQATVPSVAQVFRLPDHLLSDVVSSCVFLHPAVMKGEAISEGFARIQR</sequence>
<name>A0A517YSH7_9BACT</name>
<evidence type="ECO:0000313" key="2">
    <source>
        <dbReference type="Proteomes" id="UP000317369"/>
    </source>
</evidence>
<reference evidence="1 2" key="1">
    <citation type="submission" date="2019-02" db="EMBL/GenBank/DDBJ databases">
        <title>Deep-cultivation of Planctomycetes and their phenomic and genomic characterization uncovers novel biology.</title>
        <authorList>
            <person name="Wiegand S."/>
            <person name="Jogler M."/>
            <person name="Boedeker C."/>
            <person name="Pinto D."/>
            <person name="Vollmers J."/>
            <person name="Rivas-Marin E."/>
            <person name="Kohn T."/>
            <person name="Peeters S.H."/>
            <person name="Heuer A."/>
            <person name="Rast P."/>
            <person name="Oberbeckmann S."/>
            <person name="Bunk B."/>
            <person name="Jeske O."/>
            <person name="Meyerdierks A."/>
            <person name="Storesund J.E."/>
            <person name="Kallscheuer N."/>
            <person name="Luecker S."/>
            <person name="Lage O.M."/>
            <person name="Pohl T."/>
            <person name="Merkel B.J."/>
            <person name="Hornburger P."/>
            <person name="Mueller R.-W."/>
            <person name="Bruemmer F."/>
            <person name="Labrenz M."/>
            <person name="Spormann A.M."/>
            <person name="Op den Camp H."/>
            <person name="Overmann J."/>
            <person name="Amann R."/>
            <person name="Jetten M.S.M."/>
            <person name="Mascher T."/>
            <person name="Medema M.H."/>
            <person name="Devos D.P."/>
            <person name="Kaster A.-K."/>
            <person name="Ovreas L."/>
            <person name="Rohde M."/>
            <person name="Galperin M.Y."/>
            <person name="Jogler C."/>
        </authorList>
    </citation>
    <scope>NUCLEOTIDE SEQUENCE [LARGE SCALE GENOMIC DNA]</scope>
    <source>
        <strain evidence="1 2">KS4</strain>
    </source>
</reference>